<evidence type="ECO:0008006" key="3">
    <source>
        <dbReference type="Google" id="ProtNLM"/>
    </source>
</evidence>
<dbReference type="AlphaFoldDB" id="A0A086PEA4"/>
<dbReference type="Proteomes" id="UP000024284">
    <property type="component" value="Unassembled WGS sequence"/>
</dbReference>
<sequence>MARRVQGGASIRRLFRSLPDAARDEIATVLDDGSREIERQMVARAPRRTGALQAGIKRRLRRNSLSVSIGITGSKAEKRKLFYARILDLGRKGQTVTANRRNPGGGTSRYTMRVRAIGAKRFVTGRYSDARAVLNNRLKGVWDRILRRVAGGD</sequence>
<dbReference type="eggNOG" id="ENOG5031ET3">
    <property type="taxonomic scope" value="Bacteria"/>
</dbReference>
<keyword evidence="2" id="KW-1185">Reference proteome</keyword>
<organism evidence="1 2">
    <name type="scientific">Sphingobium herbicidovorans (strain ATCC 700291 / DSM 11019 / CCUG 56400 / KCTC 2939 / LMG 18315 / NBRC 16415 / MH)</name>
    <name type="common">Sphingomonas herbicidovorans</name>
    <dbReference type="NCBI Taxonomy" id="1219045"/>
    <lineage>
        <taxon>Bacteria</taxon>
        <taxon>Pseudomonadati</taxon>
        <taxon>Pseudomonadota</taxon>
        <taxon>Alphaproteobacteria</taxon>
        <taxon>Sphingomonadales</taxon>
        <taxon>Sphingomonadaceae</taxon>
        <taxon>Sphingobium</taxon>
    </lineage>
</organism>
<evidence type="ECO:0000313" key="2">
    <source>
        <dbReference type="Proteomes" id="UP000024284"/>
    </source>
</evidence>
<accession>A0A086PEA4</accession>
<dbReference type="PATRIC" id="fig|1219045.3.peg.591"/>
<evidence type="ECO:0000313" key="1">
    <source>
        <dbReference type="EMBL" id="KFG91722.1"/>
    </source>
</evidence>
<protein>
    <recommendedName>
        <fullName evidence="3">Phage protein, HK97 gp10 family</fullName>
    </recommendedName>
</protein>
<dbReference type="STRING" id="76947.GCA_002080435_02366"/>
<name>A0A086PEA4_SPHHM</name>
<dbReference type="EMBL" id="JFZA02000002">
    <property type="protein sequence ID" value="KFG91722.1"/>
    <property type="molecule type" value="Genomic_DNA"/>
</dbReference>
<gene>
    <name evidence="1" type="ORF">BV98_000580</name>
</gene>
<comment type="caution">
    <text evidence="1">The sequence shown here is derived from an EMBL/GenBank/DDBJ whole genome shotgun (WGS) entry which is preliminary data.</text>
</comment>
<dbReference type="Pfam" id="PF04883">
    <property type="entry name" value="HK97-gp10_like"/>
    <property type="match status" value="1"/>
</dbReference>
<dbReference type="RefSeq" id="WP_037462609.1">
    <property type="nucleotide sequence ID" value="NZ_BCZD01000018.1"/>
</dbReference>
<reference evidence="1" key="1">
    <citation type="submission" date="2014-08" db="EMBL/GenBank/DDBJ databases">
        <title>Draft genome sequences of Sphingobium herbicidovorans.</title>
        <authorList>
            <person name="Gan H.M."/>
            <person name="Gan H.Y."/>
            <person name="Savka M.A."/>
        </authorList>
    </citation>
    <scope>NUCLEOTIDE SEQUENCE [LARGE SCALE GENOMIC DNA]</scope>
    <source>
        <strain evidence="1">NBRC 16415</strain>
    </source>
</reference>
<dbReference type="InterPro" id="IPR010064">
    <property type="entry name" value="HK97-gp10_tail"/>
</dbReference>
<proteinExistence type="predicted"/>